<comment type="caution">
    <text evidence="2">The sequence shown here is derived from an EMBL/GenBank/DDBJ whole genome shotgun (WGS) entry which is preliminary data.</text>
</comment>
<sequence length="284" mass="32695">MLRHDLHLLLSNERPHKGVKASANSDIVYFFTSAQDSDTLQDDVRLCLGNDIKKAKGTKMQSEYQQDYKKTRAYAPKIYNDPNMPDSLRDIYRTSESRYVHKGRTIDPSFYNDLSDDSVAKFTAIGFDCLISLDEQICPRFIFEFYKTLKLERDSNNHFSIQFIINNHHFNLSLTQFSKLTHLPNQGICIYSDAWGLDELKKTLEKTEPYNSYLPALDDIQNLINRRTVHGTDNQEKDEKQSQNDKTGLGMEKTVKDKAKSKPESQSSQKVKVKVNPGAKVKEI</sequence>
<dbReference type="Proteomes" id="UP001151760">
    <property type="component" value="Unassembled WGS sequence"/>
</dbReference>
<gene>
    <name evidence="2" type="ORF">Tco_0680265</name>
</gene>
<organism evidence="2 3">
    <name type="scientific">Tanacetum coccineum</name>
    <dbReference type="NCBI Taxonomy" id="301880"/>
    <lineage>
        <taxon>Eukaryota</taxon>
        <taxon>Viridiplantae</taxon>
        <taxon>Streptophyta</taxon>
        <taxon>Embryophyta</taxon>
        <taxon>Tracheophyta</taxon>
        <taxon>Spermatophyta</taxon>
        <taxon>Magnoliopsida</taxon>
        <taxon>eudicotyledons</taxon>
        <taxon>Gunneridae</taxon>
        <taxon>Pentapetalae</taxon>
        <taxon>asterids</taxon>
        <taxon>campanulids</taxon>
        <taxon>Asterales</taxon>
        <taxon>Asteraceae</taxon>
        <taxon>Asteroideae</taxon>
        <taxon>Anthemideae</taxon>
        <taxon>Anthemidinae</taxon>
        <taxon>Tanacetum</taxon>
    </lineage>
</organism>
<accession>A0ABQ4XLH7</accession>
<name>A0ABQ4XLH7_9ASTR</name>
<evidence type="ECO:0000313" key="3">
    <source>
        <dbReference type="Proteomes" id="UP001151760"/>
    </source>
</evidence>
<feature type="compositionally biased region" description="Basic and acidic residues" evidence="1">
    <location>
        <begin position="253"/>
        <end position="263"/>
    </location>
</feature>
<evidence type="ECO:0000256" key="1">
    <source>
        <dbReference type="SAM" id="MobiDB-lite"/>
    </source>
</evidence>
<reference evidence="2" key="2">
    <citation type="submission" date="2022-01" db="EMBL/GenBank/DDBJ databases">
        <authorList>
            <person name="Yamashiro T."/>
            <person name="Shiraishi A."/>
            <person name="Satake H."/>
            <person name="Nakayama K."/>
        </authorList>
    </citation>
    <scope>NUCLEOTIDE SEQUENCE</scope>
</reference>
<feature type="compositionally biased region" description="Basic and acidic residues" evidence="1">
    <location>
        <begin position="233"/>
        <end position="243"/>
    </location>
</feature>
<feature type="region of interest" description="Disordered" evidence="1">
    <location>
        <begin position="229"/>
        <end position="284"/>
    </location>
</feature>
<proteinExistence type="predicted"/>
<evidence type="ECO:0000313" key="2">
    <source>
        <dbReference type="EMBL" id="GJS65701.1"/>
    </source>
</evidence>
<keyword evidence="3" id="KW-1185">Reference proteome</keyword>
<dbReference type="EMBL" id="BQNB010009596">
    <property type="protein sequence ID" value="GJS65701.1"/>
    <property type="molecule type" value="Genomic_DNA"/>
</dbReference>
<protein>
    <submittedName>
        <fullName evidence="2">Uncharacterized protein</fullName>
    </submittedName>
</protein>
<reference evidence="2" key="1">
    <citation type="journal article" date="2022" name="Int. J. Mol. Sci.">
        <title>Draft Genome of Tanacetum Coccineum: Genomic Comparison of Closely Related Tanacetum-Family Plants.</title>
        <authorList>
            <person name="Yamashiro T."/>
            <person name="Shiraishi A."/>
            <person name="Nakayama K."/>
            <person name="Satake H."/>
        </authorList>
    </citation>
    <scope>NUCLEOTIDE SEQUENCE</scope>
</reference>